<evidence type="ECO:0000313" key="4">
    <source>
        <dbReference type="Ensembl" id="ENSCSEP00000015007.1"/>
    </source>
</evidence>
<feature type="domain" description="Inositol polyphosphate-related phosphatase" evidence="3">
    <location>
        <begin position="84"/>
        <end position="414"/>
    </location>
</feature>
<dbReference type="Pfam" id="PF17751">
    <property type="entry name" value="SKICH"/>
    <property type="match status" value="1"/>
</dbReference>
<comment type="similarity">
    <text evidence="1">Belongs to the inositol 1,4,5-trisphosphate 5-phosphatase type II family.</text>
</comment>
<dbReference type="GO" id="GO:0051898">
    <property type="term" value="P:negative regulation of phosphatidylinositol 3-kinase/protein kinase B signal transduction"/>
    <property type="evidence" value="ECO:0007669"/>
    <property type="project" value="TreeGrafter"/>
</dbReference>
<evidence type="ECO:0000256" key="2">
    <source>
        <dbReference type="SAM" id="MobiDB-lite"/>
    </source>
</evidence>
<dbReference type="Proteomes" id="UP000265120">
    <property type="component" value="Chromosome 19"/>
</dbReference>
<evidence type="ECO:0000259" key="3">
    <source>
        <dbReference type="SMART" id="SM00128"/>
    </source>
</evidence>
<dbReference type="GO" id="GO:0005783">
    <property type="term" value="C:endoplasmic reticulum"/>
    <property type="evidence" value="ECO:0007669"/>
    <property type="project" value="TreeGrafter"/>
</dbReference>
<dbReference type="InterPro" id="IPR041611">
    <property type="entry name" value="SKICH"/>
</dbReference>
<reference evidence="4" key="2">
    <citation type="submission" date="2025-08" db="UniProtKB">
        <authorList>
            <consortium name="Ensembl"/>
        </authorList>
    </citation>
    <scope>IDENTIFICATION</scope>
</reference>
<dbReference type="InterPro" id="IPR036691">
    <property type="entry name" value="Endo/exonu/phosph_ase_sf"/>
</dbReference>
<dbReference type="GO" id="GO:0001726">
    <property type="term" value="C:ruffle"/>
    <property type="evidence" value="ECO:0007669"/>
    <property type="project" value="TreeGrafter"/>
</dbReference>
<dbReference type="Gene3D" id="3.60.10.10">
    <property type="entry name" value="Endonuclease/exonuclease/phosphatase"/>
    <property type="match status" value="1"/>
</dbReference>
<dbReference type="Pfam" id="PF22669">
    <property type="entry name" value="Exo_endo_phos2"/>
    <property type="match status" value="1"/>
</dbReference>
<dbReference type="GeneTree" id="ENSGT00940000156538"/>
<dbReference type="GO" id="GO:0046856">
    <property type="term" value="P:phosphatidylinositol dephosphorylation"/>
    <property type="evidence" value="ECO:0007669"/>
    <property type="project" value="InterPro"/>
</dbReference>
<dbReference type="SUPFAM" id="SSF56219">
    <property type="entry name" value="DNase I-like"/>
    <property type="match status" value="1"/>
</dbReference>
<organism evidence="4 5">
    <name type="scientific">Cynoglossus semilaevis</name>
    <name type="common">Tongue sole</name>
    <dbReference type="NCBI Taxonomy" id="244447"/>
    <lineage>
        <taxon>Eukaryota</taxon>
        <taxon>Metazoa</taxon>
        <taxon>Chordata</taxon>
        <taxon>Craniata</taxon>
        <taxon>Vertebrata</taxon>
        <taxon>Euteleostomi</taxon>
        <taxon>Actinopterygii</taxon>
        <taxon>Neopterygii</taxon>
        <taxon>Teleostei</taxon>
        <taxon>Neoteleostei</taxon>
        <taxon>Acanthomorphata</taxon>
        <taxon>Carangaria</taxon>
        <taxon>Pleuronectiformes</taxon>
        <taxon>Pleuronectoidei</taxon>
        <taxon>Cynoglossidae</taxon>
        <taxon>Cynoglossinae</taxon>
        <taxon>Cynoglossus</taxon>
    </lineage>
</organism>
<dbReference type="PANTHER" id="PTHR11200:SF299">
    <property type="entry name" value="INOSITOL POLYPHOSPHATE 5-PHOSPHATASE K ISOFORM X3"/>
    <property type="match status" value="1"/>
</dbReference>
<dbReference type="CDD" id="cd09094">
    <property type="entry name" value="INPP5c_INPP5J-like"/>
    <property type="match status" value="1"/>
</dbReference>
<feature type="compositionally biased region" description="Polar residues" evidence="2">
    <location>
        <begin position="29"/>
        <end position="40"/>
    </location>
</feature>
<dbReference type="GO" id="GO:0005886">
    <property type="term" value="C:plasma membrane"/>
    <property type="evidence" value="ECO:0007669"/>
    <property type="project" value="TreeGrafter"/>
</dbReference>
<reference evidence="4 5" key="1">
    <citation type="journal article" date="2014" name="Nat. Genet.">
        <title>Whole-genome sequence of a flatfish provides insights into ZW sex chromosome evolution and adaptation to a benthic lifestyle.</title>
        <authorList>
            <person name="Chen S."/>
            <person name="Zhang G."/>
            <person name="Shao C."/>
            <person name="Huang Q."/>
            <person name="Liu G."/>
            <person name="Zhang P."/>
            <person name="Song W."/>
            <person name="An N."/>
            <person name="Chalopin D."/>
            <person name="Volff J.N."/>
            <person name="Hong Y."/>
            <person name="Li Q."/>
            <person name="Sha Z."/>
            <person name="Zhou H."/>
            <person name="Xie M."/>
            <person name="Yu Q."/>
            <person name="Liu Y."/>
            <person name="Xiang H."/>
            <person name="Wang N."/>
            <person name="Wu K."/>
            <person name="Yang C."/>
            <person name="Zhou Q."/>
            <person name="Liao X."/>
            <person name="Yang L."/>
            <person name="Hu Q."/>
            <person name="Zhang J."/>
            <person name="Meng L."/>
            <person name="Jin L."/>
            <person name="Tian Y."/>
            <person name="Lian J."/>
            <person name="Yang J."/>
            <person name="Miao G."/>
            <person name="Liu S."/>
            <person name="Liang Z."/>
            <person name="Yan F."/>
            <person name="Li Y."/>
            <person name="Sun B."/>
            <person name="Zhang H."/>
            <person name="Zhang J."/>
            <person name="Zhu Y."/>
            <person name="Du M."/>
            <person name="Zhao Y."/>
            <person name="Schartl M."/>
            <person name="Tang Q."/>
            <person name="Wang J."/>
        </authorList>
    </citation>
    <scope>NUCLEOTIDE SEQUENCE</scope>
</reference>
<sequence>MFRFKSRAGCVWDPVSRRGTAENKKTKRQTTGTIVGKQTQTLDSPPERFVICAHGVCGFYQTPQEKHKDQGEKMSAGKLKSGGTKCRLHMVTWNVATAEPPEDVTSLLQLDVQPPTDLFVIGLQEVNSTPIRFISDLLVEDSWSHTFMDTLAPRGFIKVTSMRMQGLLLLVFAKQHHLPYIRHIQTTYTRTGIFGYWGNKGGVSVRFTFYGHTVCFLNCHLAAHMNYALQRVDEFEHILETQEFDNADTAHVLDHKAVFCFGDLNFRIADHGLHFLRSSINSGRLNLLWTKDQLTMMKKNEPFLQEFEEGPLNFKPTYKFDRNSDTYDTSSPKTWFGFNGKKRKPAWTDRILWRIKPKTLSSEDDEKTSVCTDDEQDEYPLVITQDKYNSDMSYGVSDHKPVTATFTLELRKYFDTPLVHISPIGVWSADQDALLNYTVQEDFMSSTWDWIGLYKVGFKNASDYETFVWVREKELPETNEVIEISVDKDEIPLISGQYVLGYFSTNMQSIIGLSANFQILESKRAVMEGLIPETINGLNK</sequence>
<dbReference type="GO" id="GO:0045719">
    <property type="term" value="P:negative regulation of glycogen biosynthetic process"/>
    <property type="evidence" value="ECO:0007669"/>
    <property type="project" value="TreeGrafter"/>
</dbReference>
<dbReference type="PANTHER" id="PTHR11200">
    <property type="entry name" value="INOSITOL 5-PHOSPHATASE"/>
    <property type="match status" value="1"/>
</dbReference>
<name>A0A3P8VKX0_CYNSE</name>
<feature type="compositionally biased region" description="Basic and acidic residues" evidence="2">
    <location>
        <begin position="15"/>
        <end position="24"/>
    </location>
</feature>
<dbReference type="GO" id="GO:0034485">
    <property type="term" value="F:phosphatidylinositol-3,4,5-trisphosphate 5-phosphatase activity"/>
    <property type="evidence" value="ECO:0007669"/>
    <property type="project" value="TreeGrafter"/>
</dbReference>
<evidence type="ECO:0000256" key="1">
    <source>
        <dbReference type="ARBA" id="ARBA00005910"/>
    </source>
</evidence>
<evidence type="ECO:0000313" key="5">
    <source>
        <dbReference type="Proteomes" id="UP000265120"/>
    </source>
</evidence>
<dbReference type="GO" id="GO:0016312">
    <property type="term" value="F:inositol bisphosphate phosphatase activity"/>
    <property type="evidence" value="ECO:0007669"/>
    <property type="project" value="TreeGrafter"/>
</dbReference>
<dbReference type="InterPro" id="IPR000300">
    <property type="entry name" value="IPPc"/>
</dbReference>
<reference evidence="4" key="3">
    <citation type="submission" date="2025-09" db="UniProtKB">
        <authorList>
            <consortium name="Ensembl"/>
        </authorList>
    </citation>
    <scope>IDENTIFICATION</scope>
</reference>
<dbReference type="SMART" id="SM00128">
    <property type="entry name" value="IPPc"/>
    <property type="match status" value="1"/>
</dbReference>
<protein>
    <submittedName>
        <fullName evidence="4">Inositol polyphosphate-5-phosphatase K</fullName>
    </submittedName>
</protein>
<dbReference type="GO" id="GO:0046627">
    <property type="term" value="P:negative regulation of insulin receptor signaling pathway"/>
    <property type="evidence" value="ECO:0007669"/>
    <property type="project" value="TreeGrafter"/>
</dbReference>
<feature type="region of interest" description="Disordered" evidence="2">
    <location>
        <begin position="15"/>
        <end position="40"/>
    </location>
</feature>
<dbReference type="GO" id="GO:0004439">
    <property type="term" value="F:phosphatidylinositol-4,5-bisphosphate 5-phosphatase activity"/>
    <property type="evidence" value="ECO:0007669"/>
    <property type="project" value="TreeGrafter"/>
</dbReference>
<dbReference type="FunFam" id="2.60.40.2840:FF:000003">
    <property type="entry name" value="Phosphatidylinositol 4,5-bisphosphate 5-phosphatase A"/>
    <property type="match status" value="1"/>
</dbReference>
<accession>A0A3P8VKX0</accession>
<dbReference type="Ensembl" id="ENSCSET00000015186.1">
    <property type="protein sequence ID" value="ENSCSEP00000015007.1"/>
    <property type="gene ID" value="ENSCSEG00000009648.1"/>
</dbReference>
<keyword evidence="5" id="KW-1185">Reference proteome</keyword>
<dbReference type="FunFam" id="3.60.10.10:FF:000066">
    <property type="entry name" value="Inositol polyphosphate-5-phosphatase Kb"/>
    <property type="match status" value="1"/>
</dbReference>
<dbReference type="Gene3D" id="2.60.40.2840">
    <property type="match status" value="1"/>
</dbReference>
<proteinExistence type="inferred from homology"/>
<dbReference type="AlphaFoldDB" id="A0A3P8VKX0"/>
<dbReference type="InterPro" id="IPR046985">
    <property type="entry name" value="IP5"/>
</dbReference>